<keyword evidence="4 10" id="KW-0547">Nucleotide-binding</keyword>
<keyword evidence="13" id="KW-1185">Reference proteome</keyword>
<dbReference type="FunFam" id="1.10.150.380:FF:000001">
    <property type="entry name" value="Aspartyl/glutamyl-tRNA(Asn/Gln) amidotransferase subunit B"/>
    <property type="match status" value="1"/>
</dbReference>
<dbReference type="InterPro" id="IPR014746">
    <property type="entry name" value="Gln_synth/guanido_kin_cat_dom"/>
</dbReference>
<dbReference type="Gene3D" id="1.10.10.410">
    <property type="match status" value="1"/>
</dbReference>
<dbReference type="Gene3D" id="1.10.150.380">
    <property type="entry name" value="GatB domain, N-terminal subdomain"/>
    <property type="match status" value="1"/>
</dbReference>
<dbReference type="Proteomes" id="UP000034076">
    <property type="component" value="Unassembled WGS sequence"/>
</dbReference>
<dbReference type="GO" id="GO:0070681">
    <property type="term" value="P:glutaminyl-tRNAGln biosynthesis via transamidation"/>
    <property type="evidence" value="ECO:0007669"/>
    <property type="project" value="TreeGrafter"/>
</dbReference>
<evidence type="ECO:0000259" key="11">
    <source>
        <dbReference type="SMART" id="SM00845"/>
    </source>
</evidence>
<dbReference type="SMART" id="SM00845">
    <property type="entry name" value="GatB_Yqey"/>
    <property type="match status" value="1"/>
</dbReference>
<keyword evidence="5 10" id="KW-0067">ATP-binding</keyword>
<comment type="catalytic activity">
    <reaction evidence="9 10">
        <text>L-glutamyl-tRNA(Gln) + L-glutamine + ATP + H2O = L-glutaminyl-tRNA(Gln) + L-glutamate + ADP + phosphate + H(+)</text>
        <dbReference type="Rhea" id="RHEA:17521"/>
        <dbReference type="Rhea" id="RHEA-COMP:9681"/>
        <dbReference type="Rhea" id="RHEA-COMP:9684"/>
        <dbReference type="ChEBI" id="CHEBI:15377"/>
        <dbReference type="ChEBI" id="CHEBI:15378"/>
        <dbReference type="ChEBI" id="CHEBI:29985"/>
        <dbReference type="ChEBI" id="CHEBI:30616"/>
        <dbReference type="ChEBI" id="CHEBI:43474"/>
        <dbReference type="ChEBI" id="CHEBI:58359"/>
        <dbReference type="ChEBI" id="CHEBI:78520"/>
        <dbReference type="ChEBI" id="CHEBI:78521"/>
        <dbReference type="ChEBI" id="CHEBI:456216"/>
    </reaction>
</comment>
<dbReference type="RefSeq" id="WP_046442971.1">
    <property type="nucleotide sequence ID" value="NZ_LAYJ01000078.1"/>
</dbReference>
<dbReference type="OrthoDB" id="9804078at2"/>
<organism evidence="12 13">
    <name type="scientific">Christensenella hongkongensis</name>
    <dbReference type="NCBI Taxonomy" id="270498"/>
    <lineage>
        <taxon>Bacteria</taxon>
        <taxon>Bacillati</taxon>
        <taxon>Bacillota</taxon>
        <taxon>Clostridia</taxon>
        <taxon>Christensenellales</taxon>
        <taxon>Christensenellaceae</taxon>
        <taxon>Christensenella</taxon>
    </lineage>
</organism>
<comment type="catalytic activity">
    <reaction evidence="8 10">
        <text>L-aspartyl-tRNA(Asn) + L-glutamine + ATP + H2O = L-asparaginyl-tRNA(Asn) + L-glutamate + ADP + phosphate + 2 H(+)</text>
        <dbReference type="Rhea" id="RHEA:14513"/>
        <dbReference type="Rhea" id="RHEA-COMP:9674"/>
        <dbReference type="Rhea" id="RHEA-COMP:9677"/>
        <dbReference type="ChEBI" id="CHEBI:15377"/>
        <dbReference type="ChEBI" id="CHEBI:15378"/>
        <dbReference type="ChEBI" id="CHEBI:29985"/>
        <dbReference type="ChEBI" id="CHEBI:30616"/>
        <dbReference type="ChEBI" id="CHEBI:43474"/>
        <dbReference type="ChEBI" id="CHEBI:58359"/>
        <dbReference type="ChEBI" id="CHEBI:78515"/>
        <dbReference type="ChEBI" id="CHEBI:78516"/>
        <dbReference type="ChEBI" id="CHEBI:456216"/>
    </reaction>
</comment>
<dbReference type="InterPro" id="IPR006075">
    <property type="entry name" value="Asn/Gln-tRNA_Trfase_suB/E_cat"/>
</dbReference>
<dbReference type="NCBIfam" id="NF004012">
    <property type="entry name" value="PRK05477.1-2"/>
    <property type="match status" value="1"/>
</dbReference>
<comment type="function">
    <text evidence="7 10">Allows the formation of correctly charged Asn-tRNA(Asn) or Gln-tRNA(Gln) through the transamidation of misacylated Asp-tRNA(Asn) or Glu-tRNA(Gln) in organisms which lack either or both of asparaginyl-tRNA or glutaminyl-tRNA synthetases. The reaction takes place in the presence of glutamine and ATP through an activated phospho-Asp-tRNA(Asn) or phospho-Glu-tRNA(Gln).</text>
</comment>
<dbReference type="GO" id="GO:0006412">
    <property type="term" value="P:translation"/>
    <property type="evidence" value="ECO:0007669"/>
    <property type="project" value="UniProtKB-UniRule"/>
</dbReference>
<reference evidence="12 13" key="1">
    <citation type="submission" date="2015-04" db="EMBL/GenBank/DDBJ databases">
        <title>Draft genome sequence of bacteremic isolate Catabacter hongkongensis type strain HKU16T.</title>
        <authorList>
            <person name="Lau S.K."/>
            <person name="Teng J.L."/>
            <person name="Huang Y."/>
            <person name="Curreem S.O."/>
            <person name="Tsui S.K."/>
            <person name="Woo P.C."/>
        </authorList>
    </citation>
    <scope>NUCLEOTIDE SEQUENCE [LARGE SCALE GENOMIC DNA]</scope>
    <source>
        <strain evidence="12 13">HKU16</strain>
    </source>
</reference>
<dbReference type="InterPro" id="IPR018027">
    <property type="entry name" value="Asn/Gln_amidotransferase"/>
</dbReference>
<dbReference type="GO" id="GO:0016740">
    <property type="term" value="F:transferase activity"/>
    <property type="evidence" value="ECO:0007669"/>
    <property type="project" value="UniProtKB-KW"/>
</dbReference>
<dbReference type="InterPro" id="IPR003789">
    <property type="entry name" value="Asn/Gln_tRNA_amidoTrase-B-like"/>
</dbReference>
<protein>
    <recommendedName>
        <fullName evidence="10">Aspartyl/glutamyl-tRNA(Asn/Gln) amidotransferase subunit B</fullName>
        <shortName evidence="10">Asp/Glu-ADT subunit B</shortName>
        <ecNumber evidence="10">6.3.5.-</ecNumber>
    </recommendedName>
</protein>
<keyword evidence="12" id="KW-0808">Transferase</keyword>
<dbReference type="SUPFAM" id="SSF89095">
    <property type="entry name" value="GatB/YqeY motif"/>
    <property type="match status" value="1"/>
</dbReference>
<keyword evidence="3 10" id="KW-0436">Ligase</keyword>
<name>A0A0M2NGH8_9FIRM</name>
<evidence type="ECO:0000256" key="4">
    <source>
        <dbReference type="ARBA" id="ARBA00022741"/>
    </source>
</evidence>
<dbReference type="AlphaFoldDB" id="A0A0M2NGH8"/>
<comment type="similarity">
    <text evidence="1 10">Belongs to the GatB/GatE family. GatB subfamily.</text>
</comment>
<dbReference type="EMBL" id="LAYJ01000078">
    <property type="protein sequence ID" value="KKI51268.1"/>
    <property type="molecule type" value="Genomic_DNA"/>
</dbReference>
<dbReference type="InterPro" id="IPR004413">
    <property type="entry name" value="GatB"/>
</dbReference>
<evidence type="ECO:0000256" key="10">
    <source>
        <dbReference type="HAMAP-Rule" id="MF_00121"/>
    </source>
</evidence>
<evidence type="ECO:0000313" key="13">
    <source>
        <dbReference type="Proteomes" id="UP000034076"/>
    </source>
</evidence>
<feature type="domain" description="Asn/Gln amidotransferase" evidence="11">
    <location>
        <begin position="325"/>
        <end position="472"/>
    </location>
</feature>
<dbReference type="NCBIfam" id="NF004014">
    <property type="entry name" value="PRK05477.1-4"/>
    <property type="match status" value="1"/>
</dbReference>
<dbReference type="GO" id="GO:0005524">
    <property type="term" value="F:ATP binding"/>
    <property type="evidence" value="ECO:0007669"/>
    <property type="project" value="UniProtKB-KW"/>
</dbReference>
<evidence type="ECO:0000256" key="7">
    <source>
        <dbReference type="ARBA" id="ARBA00024799"/>
    </source>
</evidence>
<dbReference type="STRING" id="270498.CHK_1056"/>
<dbReference type="GO" id="GO:0050567">
    <property type="term" value="F:glutaminyl-tRNA synthase (glutamine-hydrolyzing) activity"/>
    <property type="evidence" value="ECO:0007669"/>
    <property type="project" value="UniProtKB-UniRule"/>
</dbReference>
<dbReference type="InterPro" id="IPR017958">
    <property type="entry name" value="Gln-tRNA_amidoTrfase_suB_CS"/>
</dbReference>
<dbReference type="InterPro" id="IPR023168">
    <property type="entry name" value="GatB_Yqey_C_2"/>
</dbReference>
<dbReference type="PANTHER" id="PTHR11659">
    <property type="entry name" value="GLUTAMYL-TRNA GLN AMIDOTRANSFERASE SUBUNIT B MITOCHONDRIAL AND PROKARYOTIC PET112-RELATED"/>
    <property type="match status" value="1"/>
</dbReference>
<evidence type="ECO:0000256" key="9">
    <source>
        <dbReference type="ARBA" id="ARBA00047913"/>
    </source>
</evidence>
<dbReference type="InterPro" id="IPR042114">
    <property type="entry name" value="GatB_C_1"/>
</dbReference>
<keyword evidence="6 10" id="KW-0648">Protein biosynthesis</keyword>
<proteinExistence type="inferred from homology"/>
<comment type="caution">
    <text evidence="12">The sequence shown here is derived from an EMBL/GenBank/DDBJ whole genome shotgun (WGS) entry which is preliminary data.</text>
</comment>
<evidence type="ECO:0000256" key="5">
    <source>
        <dbReference type="ARBA" id="ARBA00022840"/>
    </source>
</evidence>
<gene>
    <name evidence="10" type="primary">gatB</name>
    <name evidence="12" type="ORF">CHK_1056</name>
</gene>
<evidence type="ECO:0000256" key="3">
    <source>
        <dbReference type="ARBA" id="ARBA00022598"/>
    </source>
</evidence>
<evidence type="ECO:0000256" key="6">
    <source>
        <dbReference type="ARBA" id="ARBA00022917"/>
    </source>
</evidence>
<dbReference type="Pfam" id="PF02637">
    <property type="entry name" value="GatB_Yqey"/>
    <property type="match status" value="1"/>
</dbReference>
<dbReference type="FunFam" id="1.10.10.410:FF:000001">
    <property type="entry name" value="Aspartyl/glutamyl-tRNA(Asn/Gln) amidotransferase subunit B"/>
    <property type="match status" value="1"/>
</dbReference>
<dbReference type="PANTHER" id="PTHR11659:SF0">
    <property type="entry name" value="GLUTAMYL-TRNA(GLN) AMIDOTRANSFERASE SUBUNIT B, MITOCHONDRIAL"/>
    <property type="match status" value="1"/>
</dbReference>
<evidence type="ECO:0000256" key="2">
    <source>
        <dbReference type="ARBA" id="ARBA00011123"/>
    </source>
</evidence>
<comment type="subunit">
    <text evidence="2 10">Heterotrimer of A, B and C subunits.</text>
</comment>
<evidence type="ECO:0000256" key="1">
    <source>
        <dbReference type="ARBA" id="ARBA00005306"/>
    </source>
</evidence>
<dbReference type="GO" id="GO:0050566">
    <property type="term" value="F:asparaginyl-tRNA synthase (glutamine-hydrolyzing) activity"/>
    <property type="evidence" value="ECO:0007669"/>
    <property type="project" value="RHEA"/>
</dbReference>
<dbReference type="Pfam" id="PF02934">
    <property type="entry name" value="GatB_N"/>
    <property type="match status" value="1"/>
</dbReference>
<accession>A0A0M2NGH8</accession>
<dbReference type="SUPFAM" id="SSF55931">
    <property type="entry name" value="Glutamine synthetase/guanido kinase"/>
    <property type="match status" value="1"/>
</dbReference>
<dbReference type="InterPro" id="IPR017959">
    <property type="entry name" value="Asn/Gln-tRNA_amidoTrfase_suB/E"/>
</dbReference>
<evidence type="ECO:0000256" key="8">
    <source>
        <dbReference type="ARBA" id="ARBA00047380"/>
    </source>
</evidence>
<sequence length="475" mass="53045">MKYETVIGLEVHVEMATETKIFCACKNKFGSEPNTNVCPVCLSMPGTLPVLNMQAVEYGVRAGLSLNCEIPNYSKLDRKGYFYPDLAKAYQISQFDFPLCSRGEVELDVDGEKHTIGITRIHIEEDAGKLVHQGTESLVDYNRGGVPLMEIVTEPDFRNAAQVKAFLDTVKANMEYIGVSDCKMEEGSMRCDVNISVRPEGETTFGTRTELKNINSISAAQRAIEYEAKRHIEVIEDGGSIVQETRRWDDAKGKTFSMRDKEEAHDYRYFPDPDLVPVYLTDEHIAEIKASLPELPAAKRERYVSEFGLPEYDAGILTMSKYTAKLFEESVALYNEPKAISNYIMVDLARLMKENNIEPENIPVSPQDFTDLLKLVADGVINSSVGKQVFEEMFKTGKKPAQIVEANGLKQIDNADEILTMVQQIIKDNPKPVADYKGGNAKAMTFFVGQVMKATKGKANPKTVNELVKAELDKA</sequence>
<dbReference type="PROSITE" id="PS01234">
    <property type="entry name" value="GATB"/>
    <property type="match status" value="1"/>
</dbReference>
<dbReference type="HAMAP" id="MF_00121">
    <property type="entry name" value="GatB"/>
    <property type="match status" value="1"/>
</dbReference>
<dbReference type="EC" id="6.3.5.-" evidence="10"/>
<dbReference type="NCBIfam" id="TIGR00133">
    <property type="entry name" value="gatB"/>
    <property type="match status" value="1"/>
</dbReference>
<evidence type="ECO:0000313" key="12">
    <source>
        <dbReference type="EMBL" id="KKI51268.1"/>
    </source>
</evidence>
<dbReference type="PATRIC" id="fig|270498.16.peg.13"/>